<dbReference type="Pfam" id="PF01757">
    <property type="entry name" value="Acyl_transf_3"/>
    <property type="match status" value="1"/>
</dbReference>
<feature type="transmembrane region" description="Helical" evidence="1">
    <location>
        <begin position="103"/>
        <end position="121"/>
    </location>
</feature>
<dbReference type="PANTHER" id="PTHR11161:SF22">
    <property type="entry name" value="ACYLTRANSFERASE 3 DOMAIN-CONTAINING PROTEIN-RELATED"/>
    <property type="match status" value="1"/>
</dbReference>
<feature type="transmembrane region" description="Helical" evidence="1">
    <location>
        <begin position="422"/>
        <end position="446"/>
    </location>
</feature>
<dbReference type="InterPro" id="IPR002656">
    <property type="entry name" value="Acyl_transf_3_dom"/>
</dbReference>
<name>A0A922CS62_MANSE</name>
<keyword evidence="1" id="KW-0812">Transmembrane</keyword>
<sequence>MSPVGKSDPRLERLKSINGIRTLSTSLVIMSHAFLPALIYIDNPQAVEETYNNVANHIFSNGSIIMQTFFTISGFLLVYNLQIAAEKNSYEWLTLPRGVLLRWLRLTSAYALVLAVTVTWMRHAGSGPLWQVRHYSMTTTNEAINNKSNFFQPVVGTEARDCARNWWLHLVLLNNYVDGSECMVHTWYLAADFHLYILGIIIFVSCRTTRARIVSLSLLFILGLITSALHTYFQDLDAAVIFSPETIRWTFKHDRTYNHVYKRSHTNISCYVLGLALGYIVYYAQKTNFDVQKYKKYRILLWSAFPVGLLLILSASLFYADRGSMPLRMAYAALARPLDGLLLACYIFSSVLKYEDVYRGVVEWRGWTVPGRLSFSAYLLHASFVRYAAGVQTNITHSTKLHMGYTEMQHFQSFKTLCLMKYVTVQLFLFFLVVSYLAAFVFSIVVEAPLGQLVKVTFETRRRNKNIDEKPEKIIE</sequence>
<keyword evidence="4" id="KW-1185">Reference proteome</keyword>
<evidence type="ECO:0000259" key="2">
    <source>
        <dbReference type="Pfam" id="PF01757"/>
    </source>
</evidence>
<protein>
    <recommendedName>
        <fullName evidence="2">Acyltransferase 3 domain-containing protein</fullName>
    </recommendedName>
</protein>
<keyword evidence="1" id="KW-0472">Membrane</keyword>
<feature type="transmembrane region" description="Helical" evidence="1">
    <location>
        <begin position="297"/>
        <end position="319"/>
    </location>
</feature>
<feature type="transmembrane region" description="Helical" evidence="1">
    <location>
        <begin position="331"/>
        <end position="349"/>
    </location>
</feature>
<dbReference type="PANTHER" id="PTHR11161">
    <property type="entry name" value="O-ACYLTRANSFERASE"/>
    <property type="match status" value="1"/>
</dbReference>
<dbReference type="Proteomes" id="UP000791440">
    <property type="component" value="Unassembled WGS sequence"/>
</dbReference>
<gene>
    <name evidence="3" type="ORF">O3G_MSEX009498</name>
</gene>
<feature type="transmembrane region" description="Helical" evidence="1">
    <location>
        <begin position="61"/>
        <end position="82"/>
    </location>
</feature>
<dbReference type="AlphaFoldDB" id="A0A922CS62"/>
<reference evidence="3" key="1">
    <citation type="journal article" date="2016" name="Insect Biochem. Mol. Biol.">
        <title>Multifaceted biological insights from a draft genome sequence of the tobacco hornworm moth, Manduca sexta.</title>
        <authorList>
            <person name="Kanost M.R."/>
            <person name="Arrese E.L."/>
            <person name="Cao X."/>
            <person name="Chen Y.R."/>
            <person name="Chellapilla S."/>
            <person name="Goldsmith M.R."/>
            <person name="Grosse-Wilde E."/>
            <person name="Heckel D.G."/>
            <person name="Herndon N."/>
            <person name="Jiang H."/>
            <person name="Papanicolaou A."/>
            <person name="Qu J."/>
            <person name="Soulages J.L."/>
            <person name="Vogel H."/>
            <person name="Walters J."/>
            <person name="Waterhouse R.M."/>
            <person name="Ahn S.J."/>
            <person name="Almeida F.C."/>
            <person name="An C."/>
            <person name="Aqrawi P."/>
            <person name="Bretschneider A."/>
            <person name="Bryant W.B."/>
            <person name="Bucks S."/>
            <person name="Chao H."/>
            <person name="Chevignon G."/>
            <person name="Christen J.M."/>
            <person name="Clarke D.F."/>
            <person name="Dittmer N.T."/>
            <person name="Ferguson L.C.F."/>
            <person name="Garavelou S."/>
            <person name="Gordon K.H.J."/>
            <person name="Gunaratna R.T."/>
            <person name="Han Y."/>
            <person name="Hauser F."/>
            <person name="He Y."/>
            <person name="Heidel-Fischer H."/>
            <person name="Hirsh A."/>
            <person name="Hu Y."/>
            <person name="Jiang H."/>
            <person name="Kalra D."/>
            <person name="Klinner C."/>
            <person name="Konig C."/>
            <person name="Kovar C."/>
            <person name="Kroll A.R."/>
            <person name="Kuwar S.S."/>
            <person name="Lee S.L."/>
            <person name="Lehman R."/>
            <person name="Li K."/>
            <person name="Li Z."/>
            <person name="Liang H."/>
            <person name="Lovelace S."/>
            <person name="Lu Z."/>
            <person name="Mansfield J.H."/>
            <person name="McCulloch K.J."/>
            <person name="Mathew T."/>
            <person name="Morton B."/>
            <person name="Muzny D.M."/>
            <person name="Neunemann D."/>
            <person name="Ongeri F."/>
            <person name="Pauchet Y."/>
            <person name="Pu L.L."/>
            <person name="Pyrousis I."/>
            <person name="Rao X.J."/>
            <person name="Redding A."/>
            <person name="Roesel C."/>
            <person name="Sanchez-Gracia A."/>
            <person name="Schaack S."/>
            <person name="Shukla A."/>
            <person name="Tetreau G."/>
            <person name="Wang Y."/>
            <person name="Xiong G.H."/>
            <person name="Traut W."/>
            <person name="Walsh T.K."/>
            <person name="Worley K.C."/>
            <person name="Wu D."/>
            <person name="Wu W."/>
            <person name="Wu Y.Q."/>
            <person name="Zhang X."/>
            <person name="Zou Z."/>
            <person name="Zucker H."/>
            <person name="Briscoe A.D."/>
            <person name="Burmester T."/>
            <person name="Clem R.J."/>
            <person name="Feyereisen R."/>
            <person name="Grimmelikhuijzen C.J.P."/>
            <person name="Hamodrakas S.J."/>
            <person name="Hansson B.S."/>
            <person name="Huguet E."/>
            <person name="Jermiin L.S."/>
            <person name="Lan Q."/>
            <person name="Lehman H.K."/>
            <person name="Lorenzen M."/>
            <person name="Merzendorfer H."/>
            <person name="Michalopoulos I."/>
            <person name="Morton D.B."/>
            <person name="Muthukrishnan S."/>
            <person name="Oakeshott J.G."/>
            <person name="Palmer W."/>
            <person name="Park Y."/>
            <person name="Passarelli A.L."/>
            <person name="Rozas J."/>
            <person name="Schwartz L.M."/>
            <person name="Smith W."/>
            <person name="Southgate A."/>
            <person name="Vilcinskas A."/>
            <person name="Vogt R."/>
            <person name="Wang P."/>
            <person name="Werren J."/>
            <person name="Yu X.Q."/>
            <person name="Zhou J.J."/>
            <person name="Brown S.J."/>
            <person name="Scherer S.E."/>
            <person name="Richards S."/>
            <person name="Blissard G.W."/>
        </authorList>
    </citation>
    <scope>NUCLEOTIDE SEQUENCE</scope>
</reference>
<keyword evidence="1" id="KW-1133">Transmembrane helix</keyword>
<reference evidence="3" key="2">
    <citation type="submission" date="2020-12" db="EMBL/GenBank/DDBJ databases">
        <authorList>
            <person name="Kanost M."/>
        </authorList>
    </citation>
    <scope>NUCLEOTIDE SEQUENCE</scope>
</reference>
<evidence type="ECO:0000256" key="1">
    <source>
        <dbReference type="SAM" id="Phobius"/>
    </source>
</evidence>
<evidence type="ECO:0000313" key="3">
    <source>
        <dbReference type="EMBL" id="KAG6455943.1"/>
    </source>
</evidence>
<dbReference type="GO" id="GO:0016747">
    <property type="term" value="F:acyltransferase activity, transferring groups other than amino-acyl groups"/>
    <property type="evidence" value="ECO:0007669"/>
    <property type="project" value="InterPro"/>
</dbReference>
<feature type="transmembrane region" description="Helical" evidence="1">
    <location>
        <begin position="20"/>
        <end position="41"/>
    </location>
</feature>
<accession>A0A922CS62</accession>
<evidence type="ECO:0000313" key="4">
    <source>
        <dbReference type="Proteomes" id="UP000791440"/>
    </source>
</evidence>
<dbReference type="EMBL" id="JH668502">
    <property type="protein sequence ID" value="KAG6455943.1"/>
    <property type="molecule type" value="Genomic_DNA"/>
</dbReference>
<dbReference type="InterPro" id="IPR052728">
    <property type="entry name" value="O2_lipid_transport_reg"/>
</dbReference>
<proteinExistence type="predicted"/>
<feature type="domain" description="Acyltransferase 3" evidence="2">
    <location>
        <begin position="15"/>
        <end position="442"/>
    </location>
</feature>
<feature type="transmembrane region" description="Helical" evidence="1">
    <location>
        <begin position="213"/>
        <end position="233"/>
    </location>
</feature>
<comment type="caution">
    <text evidence="3">The sequence shown here is derived from an EMBL/GenBank/DDBJ whole genome shotgun (WGS) entry which is preliminary data.</text>
</comment>
<feature type="transmembrane region" description="Helical" evidence="1">
    <location>
        <begin position="187"/>
        <end position="206"/>
    </location>
</feature>
<feature type="transmembrane region" description="Helical" evidence="1">
    <location>
        <begin position="266"/>
        <end position="285"/>
    </location>
</feature>
<organism evidence="3 4">
    <name type="scientific">Manduca sexta</name>
    <name type="common">Tobacco hawkmoth</name>
    <name type="synonym">Tobacco hornworm</name>
    <dbReference type="NCBI Taxonomy" id="7130"/>
    <lineage>
        <taxon>Eukaryota</taxon>
        <taxon>Metazoa</taxon>
        <taxon>Ecdysozoa</taxon>
        <taxon>Arthropoda</taxon>
        <taxon>Hexapoda</taxon>
        <taxon>Insecta</taxon>
        <taxon>Pterygota</taxon>
        <taxon>Neoptera</taxon>
        <taxon>Endopterygota</taxon>
        <taxon>Lepidoptera</taxon>
        <taxon>Glossata</taxon>
        <taxon>Ditrysia</taxon>
        <taxon>Bombycoidea</taxon>
        <taxon>Sphingidae</taxon>
        <taxon>Sphinginae</taxon>
        <taxon>Sphingini</taxon>
        <taxon>Manduca</taxon>
    </lineage>
</organism>